<proteinExistence type="predicted"/>
<comment type="caution">
    <text evidence="2">The sequence shown here is derived from an EMBL/GenBank/DDBJ whole genome shotgun (WGS) entry which is preliminary data.</text>
</comment>
<dbReference type="RefSeq" id="WP_256399010.1">
    <property type="nucleotide sequence ID" value="NZ_JANHJR010000001.1"/>
</dbReference>
<dbReference type="AlphaFoldDB" id="A0ABD6DI64"/>
<evidence type="ECO:0000256" key="1">
    <source>
        <dbReference type="SAM" id="Phobius"/>
    </source>
</evidence>
<keyword evidence="1" id="KW-1133">Transmembrane helix</keyword>
<keyword evidence="1" id="KW-0472">Membrane</keyword>
<protein>
    <submittedName>
        <fullName evidence="2">Uncharacterized protein</fullName>
    </submittedName>
</protein>
<dbReference type="Proteomes" id="UP001597034">
    <property type="component" value="Unassembled WGS sequence"/>
</dbReference>
<dbReference type="EMBL" id="JBHUDO010000002">
    <property type="protein sequence ID" value="MFD1645475.1"/>
    <property type="molecule type" value="Genomic_DNA"/>
</dbReference>
<accession>A0ABD6DI64</accession>
<organism evidence="2 3">
    <name type="scientific">Haloarchaeobius litoreus</name>
    <dbReference type="NCBI Taxonomy" id="755306"/>
    <lineage>
        <taxon>Archaea</taxon>
        <taxon>Methanobacteriati</taxon>
        <taxon>Methanobacteriota</taxon>
        <taxon>Stenosarchaea group</taxon>
        <taxon>Halobacteria</taxon>
        <taxon>Halobacteriales</taxon>
        <taxon>Halorubellaceae</taxon>
        <taxon>Haloarchaeobius</taxon>
    </lineage>
</organism>
<gene>
    <name evidence="2" type="ORF">ACFSBL_07255</name>
</gene>
<sequence>MTPTTARLRGDERAAMTLGERIVAVAAIAFINAAFAMVVPWIAVFALLASLPLLTVVVFR</sequence>
<name>A0ABD6DI64_9EURY</name>
<reference evidence="2 3" key="1">
    <citation type="journal article" date="2019" name="Int. J. Syst. Evol. Microbiol.">
        <title>The Global Catalogue of Microorganisms (GCM) 10K type strain sequencing project: providing services to taxonomists for standard genome sequencing and annotation.</title>
        <authorList>
            <consortium name="The Broad Institute Genomics Platform"/>
            <consortium name="The Broad Institute Genome Sequencing Center for Infectious Disease"/>
            <person name="Wu L."/>
            <person name="Ma J."/>
        </authorList>
    </citation>
    <scope>NUCLEOTIDE SEQUENCE [LARGE SCALE GENOMIC DNA]</scope>
    <source>
        <strain evidence="2 3">CGMCC 1.10390</strain>
    </source>
</reference>
<evidence type="ECO:0000313" key="2">
    <source>
        <dbReference type="EMBL" id="MFD1645475.1"/>
    </source>
</evidence>
<evidence type="ECO:0000313" key="3">
    <source>
        <dbReference type="Proteomes" id="UP001597034"/>
    </source>
</evidence>
<keyword evidence="1" id="KW-0812">Transmembrane</keyword>
<feature type="transmembrane region" description="Helical" evidence="1">
    <location>
        <begin position="18"/>
        <end position="35"/>
    </location>
</feature>
<keyword evidence="3" id="KW-1185">Reference proteome</keyword>